<evidence type="ECO:0000313" key="4">
    <source>
        <dbReference type="Proteomes" id="UP001501576"/>
    </source>
</evidence>
<proteinExistence type="predicted"/>
<sequence length="81" mass="8514">MPVVPAVAVLLCLLLVGNLPLITWARFLGWMAAGLLIHLCWGRRHSKVATGELAAGATPGTAEDHAMAEGRRASRGGRSGR</sequence>
<protein>
    <recommendedName>
        <fullName evidence="2">Cationic amino acid transporter C-terminal domain-containing protein</fullName>
    </recommendedName>
</protein>
<dbReference type="InterPro" id="IPR029485">
    <property type="entry name" value="CAT_C"/>
</dbReference>
<dbReference type="Proteomes" id="UP001501576">
    <property type="component" value="Unassembled WGS sequence"/>
</dbReference>
<evidence type="ECO:0000259" key="2">
    <source>
        <dbReference type="Pfam" id="PF13906"/>
    </source>
</evidence>
<name>A0ABN1BY82_9ACTN</name>
<keyword evidence="4" id="KW-1185">Reference proteome</keyword>
<dbReference type="EMBL" id="BAAABZ010000002">
    <property type="protein sequence ID" value="GAA0508007.1"/>
    <property type="molecule type" value="Genomic_DNA"/>
</dbReference>
<reference evidence="3 4" key="1">
    <citation type="journal article" date="2019" name="Int. J. Syst. Evol. Microbiol.">
        <title>The Global Catalogue of Microorganisms (GCM) 10K type strain sequencing project: providing services to taxonomists for standard genome sequencing and annotation.</title>
        <authorList>
            <consortium name="The Broad Institute Genomics Platform"/>
            <consortium name="The Broad Institute Genome Sequencing Center for Infectious Disease"/>
            <person name="Wu L."/>
            <person name="Ma J."/>
        </authorList>
    </citation>
    <scope>NUCLEOTIDE SEQUENCE [LARGE SCALE GENOMIC DNA]</scope>
    <source>
        <strain evidence="3 4">JCM 5052</strain>
    </source>
</reference>
<feature type="region of interest" description="Disordered" evidence="1">
    <location>
        <begin position="54"/>
        <end position="81"/>
    </location>
</feature>
<feature type="domain" description="Cationic amino acid transporter C-terminal" evidence="2">
    <location>
        <begin position="1"/>
        <end position="46"/>
    </location>
</feature>
<accession>A0ABN1BY82</accession>
<dbReference type="RefSeq" id="WP_390954054.1">
    <property type="nucleotide sequence ID" value="NZ_BAAABZ010000002.1"/>
</dbReference>
<feature type="compositionally biased region" description="Basic and acidic residues" evidence="1">
    <location>
        <begin position="62"/>
        <end position="72"/>
    </location>
</feature>
<organism evidence="3 4">
    <name type="scientific">Streptomyces mordarskii</name>
    <dbReference type="NCBI Taxonomy" id="1226758"/>
    <lineage>
        <taxon>Bacteria</taxon>
        <taxon>Bacillati</taxon>
        <taxon>Actinomycetota</taxon>
        <taxon>Actinomycetes</taxon>
        <taxon>Kitasatosporales</taxon>
        <taxon>Streptomycetaceae</taxon>
        <taxon>Streptomyces</taxon>
    </lineage>
</organism>
<gene>
    <name evidence="3" type="ORF">GCM10010390_08670</name>
</gene>
<dbReference type="Pfam" id="PF13906">
    <property type="entry name" value="AA_permease_C"/>
    <property type="match status" value="1"/>
</dbReference>
<comment type="caution">
    <text evidence="3">The sequence shown here is derived from an EMBL/GenBank/DDBJ whole genome shotgun (WGS) entry which is preliminary data.</text>
</comment>
<evidence type="ECO:0000256" key="1">
    <source>
        <dbReference type="SAM" id="MobiDB-lite"/>
    </source>
</evidence>
<evidence type="ECO:0000313" key="3">
    <source>
        <dbReference type="EMBL" id="GAA0508007.1"/>
    </source>
</evidence>